<dbReference type="Gene3D" id="3.40.50.170">
    <property type="entry name" value="Formyl transferase, N-terminal domain"/>
    <property type="match status" value="1"/>
</dbReference>
<reference evidence="5 6" key="1">
    <citation type="journal article" date="2019" name="Int. J. Syst. Evol. Microbiol.">
        <title>The Global Catalogue of Microorganisms (GCM) 10K type strain sequencing project: providing services to taxonomists for standard genome sequencing and annotation.</title>
        <authorList>
            <consortium name="The Broad Institute Genomics Platform"/>
            <consortium name="The Broad Institute Genome Sequencing Center for Infectious Disease"/>
            <person name="Wu L."/>
            <person name="Ma J."/>
        </authorList>
    </citation>
    <scope>NUCLEOTIDE SEQUENCE [LARGE SCALE GENOMIC DNA]</scope>
    <source>
        <strain evidence="5 6">CGMCC 1.12237</strain>
    </source>
</reference>
<keyword evidence="6" id="KW-1185">Reference proteome</keyword>
<dbReference type="Proteomes" id="UP001596201">
    <property type="component" value="Unassembled WGS sequence"/>
</dbReference>
<comment type="caution">
    <text evidence="5">The sequence shown here is derived from an EMBL/GenBank/DDBJ whole genome shotgun (WGS) entry which is preliminary data.</text>
</comment>
<gene>
    <name evidence="5" type="ORF">ACFPJ5_10915</name>
</gene>
<dbReference type="InterPro" id="IPR036477">
    <property type="entry name" value="Formyl_transf_N_sf"/>
</dbReference>
<evidence type="ECO:0000256" key="3">
    <source>
        <dbReference type="SAM" id="MobiDB-lite"/>
    </source>
</evidence>
<dbReference type="EMBL" id="JBHSKX010000002">
    <property type="protein sequence ID" value="MFC5367451.1"/>
    <property type="molecule type" value="Genomic_DNA"/>
</dbReference>
<feature type="domain" description="ACT" evidence="4">
    <location>
        <begin position="7"/>
        <end position="83"/>
    </location>
</feature>
<dbReference type="PROSITE" id="PS51671">
    <property type="entry name" value="ACT"/>
    <property type="match status" value="1"/>
</dbReference>
<dbReference type="AlphaFoldDB" id="A0ABD5RC41"/>
<protein>
    <submittedName>
        <fullName evidence="5">Formyltetrahydrofolate deformylase</fullName>
        <ecNumber evidence="5">3.5.1.10</ecNumber>
    </submittedName>
</protein>
<name>A0ABD5RC41_9EURY</name>
<dbReference type="PANTHER" id="PTHR42706">
    <property type="entry name" value="FORMYLTETRAHYDROFOLATE DEFORMYLASE"/>
    <property type="match status" value="1"/>
</dbReference>
<dbReference type="InterPro" id="IPR002912">
    <property type="entry name" value="ACT_dom"/>
</dbReference>
<dbReference type="Gene3D" id="3.30.70.260">
    <property type="match status" value="1"/>
</dbReference>
<dbReference type="InterPro" id="IPR004810">
    <property type="entry name" value="PurU"/>
</dbReference>
<keyword evidence="2 5" id="KW-0378">Hydrolase</keyword>
<feature type="compositionally biased region" description="Acidic residues" evidence="3">
    <location>
        <begin position="317"/>
        <end position="338"/>
    </location>
</feature>
<dbReference type="PANTHER" id="PTHR42706:SF1">
    <property type="entry name" value="FORMYLTETRAHYDROFOLATE DEFORMYLASE 2, MITOCHONDRIAL"/>
    <property type="match status" value="1"/>
</dbReference>
<dbReference type="GO" id="GO:0008864">
    <property type="term" value="F:formyltetrahydrofolate deformylase activity"/>
    <property type="evidence" value="ECO:0007669"/>
    <property type="project" value="UniProtKB-EC"/>
</dbReference>
<dbReference type="GO" id="GO:0006730">
    <property type="term" value="P:one-carbon metabolic process"/>
    <property type="evidence" value="ECO:0007669"/>
    <property type="project" value="UniProtKB-KW"/>
</dbReference>
<dbReference type="RefSeq" id="WP_227229705.1">
    <property type="nucleotide sequence ID" value="NZ_JAJCVJ010000002.1"/>
</dbReference>
<keyword evidence="1" id="KW-0554">One-carbon metabolism</keyword>
<sequence>MTREYTQITVIGDDKTGIVAKFTTLLFERGINIEDIDQAVREGLFRMTLHADTAEMVCSKETLQEALDDLGDEMGVDVQVRFPSDRETQGIAVLVTKESHCLEALFQAWASGDFDADISVVIGNHPKLQPLAAHYDVPFHDIGDEKGSPDEDELLDLLAEYDADLIVLARYMRILSPNVVFRYEDRIINIHPSLLPSFPGAAAYRQAKEEGVRIGGVTAHYVTTDLDQGPIIAQRAFNIPDDASVDEIKELGQPLEAEALVEAIKLHLDDAVTIHRGRTSYRDGVDPERYQLGMAEAIESANPDRPIDGMGDVMEGRDDESESEQTDEADSPEATTDD</sequence>
<proteinExistence type="predicted"/>
<feature type="region of interest" description="Disordered" evidence="3">
    <location>
        <begin position="297"/>
        <end position="338"/>
    </location>
</feature>
<dbReference type="EC" id="3.5.1.10" evidence="5"/>
<dbReference type="NCBIfam" id="NF004684">
    <property type="entry name" value="PRK06027.1"/>
    <property type="match status" value="1"/>
</dbReference>
<dbReference type="InterPro" id="IPR002376">
    <property type="entry name" value="Formyl_transf_N"/>
</dbReference>
<evidence type="ECO:0000313" key="5">
    <source>
        <dbReference type="EMBL" id="MFC5367451.1"/>
    </source>
</evidence>
<dbReference type="Pfam" id="PF00551">
    <property type="entry name" value="Formyl_trans_N"/>
    <property type="match status" value="1"/>
</dbReference>
<dbReference type="InterPro" id="IPR045865">
    <property type="entry name" value="ACT-like_dom_sf"/>
</dbReference>
<evidence type="ECO:0000313" key="6">
    <source>
        <dbReference type="Proteomes" id="UP001596201"/>
    </source>
</evidence>
<evidence type="ECO:0000256" key="2">
    <source>
        <dbReference type="ARBA" id="ARBA00022801"/>
    </source>
</evidence>
<dbReference type="PRINTS" id="PR01575">
    <property type="entry name" value="FFH4HYDRLASE"/>
</dbReference>
<accession>A0ABD5RC41</accession>
<evidence type="ECO:0000256" key="1">
    <source>
        <dbReference type="ARBA" id="ARBA00022563"/>
    </source>
</evidence>
<organism evidence="5 6">
    <name type="scientific">Salinirubrum litoreum</name>
    <dbReference type="NCBI Taxonomy" id="1126234"/>
    <lineage>
        <taxon>Archaea</taxon>
        <taxon>Methanobacteriati</taxon>
        <taxon>Methanobacteriota</taxon>
        <taxon>Stenosarchaea group</taxon>
        <taxon>Halobacteria</taxon>
        <taxon>Halobacteriales</taxon>
        <taxon>Haloferacaceae</taxon>
        <taxon>Salinirubrum</taxon>
    </lineage>
</organism>
<dbReference type="SUPFAM" id="SSF55021">
    <property type="entry name" value="ACT-like"/>
    <property type="match status" value="1"/>
</dbReference>
<dbReference type="SUPFAM" id="SSF53328">
    <property type="entry name" value="Formyltransferase"/>
    <property type="match status" value="1"/>
</dbReference>
<dbReference type="Pfam" id="PF13740">
    <property type="entry name" value="ACT_6"/>
    <property type="match status" value="1"/>
</dbReference>
<evidence type="ECO:0000259" key="4">
    <source>
        <dbReference type="PROSITE" id="PS51671"/>
    </source>
</evidence>